<evidence type="ECO:0000259" key="2">
    <source>
        <dbReference type="Pfam" id="PF03330"/>
    </source>
</evidence>
<proteinExistence type="predicted"/>
<dbReference type="PANTHER" id="PTHR34183">
    <property type="entry name" value="ENDOLYTIC PEPTIDOGLYCAN TRANSGLYCOSYLASE RLPA"/>
    <property type="match status" value="1"/>
</dbReference>
<dbReference type="CDD" id="cd22268">
    <property type="entry name" value="DPBB_RlpA-like"/>
    <property type="match status" value="1"/>
</dbReference>
<dbReference type="EMBL" id="BJUZ01000001">
    <property type="protein sequence ID" value="GEK93417.1"/>
    <property type="molecule type" value="Genomic_DNA"/>
</dbReference>
<evidence type="ECO:0000256" key="1">
    <source>
        <dbReference type="SAM" id="SignalP"/>
    </source>
</evidence>
<dbReference type="SUPFAM" id="SSF110997">
    <property type="entry name" value="Sporulation related repeat"/>
    <property type="match status" value="1"/>
</dbReference>
<dbReference type="GO" id="GO:0042834">
    <property type="term" value="F:peptidoglycan binding"/>
    <property type="evidence" value="ECO:0007669"/>
    <property type="project" value="InterPro"/>
</dbReference>
<reference evidence="3 4" key="1">
    <citation type="submission" date="2019-07" db="EMBL/GenBank/DDBJ databases">
        <title>Whole genome shotgun sequence of Gluconobacter wancherniae NBRC 103581.</title>
        <authorList>
            <person name="Hosoyama A."/>
            <person name="Uohara A."/>
            <person name="Ohji S."/>
            <person name="Ichikawa N."/>
        </authorList>
    </citation>
    <scope>NUCLEOTIDE SEQUENCE [LARGE SCALE GENOMIC DNA]</scope>
    <source>
        <strain evidence="3 4">NBRC 103581</strain>
    </source>
</reference>
<dbReference type="InterPro" id="IPR036908">
    <property type="entry name" value="RlpA-like_sf"/>
</dbReference>
<evidence type="ECO:0000313" key="4">
    <source>
        <dbReference type="Proteomes" id="UP000321230"/>
    </source>
</evidence>
<dbReference type="InterPro" id="IPR036680">
    <property type="entry name" value="SPOR-like_sf"/>
</dbReference>
<dbReference type="PANTHER" id="PTHR34183:SF8">
    <property type="entry name" value="ENDOLYTIC PEPTIDOGLYCAN TRANSGLYCOSYLASE RLPA-RELATED"/>
    <property type="match status" value="1"/>
</dbReference>
<gene>
    <name evidence="3" type="ORF">GWA01_11870</name>
</gene>
<dbReference type="RefSeq" id="WP_244945711.1">
    <property type="nucleotide sequence ID" value="NZ_BARC01000012.1"/>
</dbReference>
<accession>A0A511B6J4</accession>
<dbReference type="AlphaFoldDB" id="A0A511B6J4"/>
<sequence length="294" mass="31096">MAWAYWGLALFLRNSGCLLLTVSLLAACHRDETPSSATAHPHYQLGNAWHGARGWFYPHEQFTYRATGIATREVRMTDRLTADGEAWSANSMTGAHQTLQLPAIVTVRNLQNGRIVTIRLNARGPDSPGRIIAISPKAADLLGMTSDTPVEIVEDEAASHQLAESLNGAPAGDVQKAPVGEVQAESLSDGSKQIFGNSPLPAQTVTASLAALPVTWQQSMSGPSGLYVLLGLFSGHAAAQQVALRCGGQVVRAYDGAGLDWKVRSGPYGDVAQADAALDQTRACGVDGARIIVE</sequence>
<dbReference type="Proteomes" id="UP000321230">
    <property type="component" value="Unassembled WGS sequence"/>
</dbReference>
<name>A0A511B6J4_9PROT</name>
<evidence type="ECO:0000313" key="3">
    <source>
        <dbReference type="EMBL" id="GEK93417.1"/>
    </source>
</evidence>
<feature type="domain" description="RlpA-like protein double-psi beta-barrel" evidence="2">
    <location>
        <begin position="80"/>
        <end position="148"/>
    </location>
</feature>
<comment type="caution">
    <text evidence="3">The sequence shown here is derived from an EMBL/GenBank/DDBJ whole genome shotgun (WGS) entry which is preliminary data.</text>
</comment>
<dbReference type="InterPro" id="IPR009009">
    <property type="entry name" value="RlpA-like_DPBB"/>
</dbReference>
<feature type="signal peptide" evidence="1">
    <location>
        <begin position="1"/>
        <end position="26"/>
    </location>
</feature>
<dbReference type="Pfam" id="PF03330">
    <property type="entry name" value="DPBB_1"/>
    <property type="match status" value="1"/>
</dbReference>
<keyword evidence="4" id="KW-1185">Reference proteome</keyword>
<dbReference type="Gene3D" id="2.40.40.10">
    <property type="entry name" value="RlpA-like domain"/>
    <property type="match status" value="1"/>
</dbReference>
<feature type="chain" id="PRO_5021700436" description="RlpA-like protein double-psi beta-barrel domain-containing protein" evidence="1">
    <location>
        <begin position="27"/>
        <end position="294"/>
    </location>
</feature>
<keyword evidence="1" id="KW-0732">Signal</keyword>
<protein>
    <recommendedName>
        <fullName evidence="2">RlpA-like protein double-psi beta-barrel domain-containing protein</fullName>
    </recommendedName>
</protein>
<organism evidence="3 4">
    <name type="scientific">Gluconobacter wancherniae NBRC 103581</name>
    <dbReference type="NCBI Taxonomy" id="656744"/>
    <lineage>
        <taxon>Bacteria</taxon>
        <taxon>Pseudomonadati</taxon>
        <taxon>Pseudomonadota</taxon>
        <taxon>Alphaproteobacteria</taxon>
        <taxon>Acetobacterales</taxon>
        <taxon>Acetobacteraceae</taxon>
        <taxon>Gluconobacter</taxon>
    </lineage>
</organism>